<feature type="transmembrane region" description="Helical" evidence="1">
    <location>
        <begin position="260"/>
        <end position="284"/>
    </location>
</feature>
<proteinExistence type="predicted"/>
<feature type="transmembrane region" description="Helical" evidence="1">
    <location>
        <begin position="290"/>
        <end position="311"/>
    </location>
</feature>
<dbReference type="NCBIfam" id="TIGR03082">
    <property type="entry name" value="Gneg_AbrB_dup"/>
    <property type="match status" value="2"/>
</dbReference>
<feature type="transmembrane region" description="Helical" evidence="1">
    <location>
        <begin position="180"/>
        <end position="198"/>
    </location>
</feature>
<dbReference type="Proteomes" id="UP001320715">
    <property type="component" value="Unassembled WGS sequence"/>
</dbReference>
<keyword evidence="3" id="KW-1185">Reference proteome</keyword>
<keyword evidence="1" id="KW-1133">Transmembrane helix</keyword>
<dbReference type="PIRSF" id="PIRSF038991">
    <property type="entry name" value="Protein_AbrB"/>
    <property type="match status" value="1"/>
</dbReference>
<evidence type="ECO:0000313" key="3">
    <source>
        <dbReference type="Proteomes" id="UP001320715"/>
    </source>
</evidence>
<feature type="transmembrane region" description="Helical" evidence="1">
    <location>
        <begin position="84"/>
        <end position="107"/>
    </location>
</feature>
<reference evidence="2 3" key="1">
    <citation type="submission" date="2020-01" db="EMBL/GenBank/DDBJ databases">
        <title>Genomes of bacteria type strains.</title>
        <authorList>
            <person name="Chen J."/>
            <person name="Zhu S."/>
            <person name="Yang J."/>
        </authorList>
    </citation>
    <scope>NUCLEOTIDE SEQUENCE [LARGE SCALE GENOMIC DNA]</scope>
    <source>
        <strain evidence="2 3">DSM 16655</strain>
    </source>
</reference>
<dbReference type="Pfam" id="PF05145">
    <property type="entry name" value="AbrB"/>
    <property type="match status" value="1"/>
</dbReference>
<keyword evidence="1" id="KW-0472">Membrane</keyword>
<sequence length="345" mass="35705">MTAEAWRIPLLTFGIAAVGAALTYALSFPAPFLTGPAIAVTLAGLAGIRTAAPPQSARDVVFIILGLTIGQGVTPDVFDAMQAWPVTLAALAASLLAIIWLTPALLVRFWGMDGTTAFLCSSPGHLSYVLGLSEGAKADLKMVSIVQSIRVLALTLLAPVVVSLSGEIPDQPPDIPPETAAVPLLAMIIAAALAGYVLARLRLPAAYLIGGMLVSVIGHATGLVSGVMHYWLAAAAFVSLGGLIGSRFSGVTWPQLRRSLGAGVLVTVLSVALAAVFAVIAHWITGMDLIAILIAFAPGGLETMAAMSVILGIDPTFVASHHVARLLMLTAIVPIFVLRARRDED</sequence>
<comment type="caution">
    <text evidence="2">The sequence shown here is derived from an EMBL/GenBank/DDBJ whole genome shotgun (WGS) entry which is preliminary data.</text>
</comment>
<feature type="transmembrane region" description="Helical" evidence="1">
    <location>
        <begin position="205"/>
        <end position="224"/>
    </location>
</feature>
<dbReference type="InterPro" id="IPR007820">
    <property type="entry name" value="AbrB_fam"/>
</dbReference>
<dbReference type="PANTHER" id="PTHR38457">
    <property type="entry name" value="REGULATOR ABRB-RELATED"/>
    <property type="match status" value="1"/>
</dbReference>
<feature type="transmembrane region" description="Helical" evidence="1">
    <location>
        <begin position="151"/>
        <end position="168"/>
    </location>
</feature>
<feature type="transmembrane region" description="Helical" evidence="1">
    <location>
        <begin position="323"/>
        <end position="340"/>
    </location>
</feature>
<dbReference type="InterPro" id="IPR017516">
    <property type="entry name" value="AbrB_dup"/>
</dbReference>
<feature type="transmembrane region" description="Helical" evidence="1">
    <location>
        <begin position="32"/>
        <end position="48"/>
    </location>
</feature>
<dbReference type="EMBL" id="JAAAML010000001">
    <property type="protein sequence ID" value="MCO6406963.1"/>
    <property type="molecule type" value="Genomic_DNA"/>
</dbReference>
<feature type="transmembrane region" description="Helical" evidence="1">
    <location>
        <begin position="7"/>
        <end position="26"/>
    </location>
</feature>
<dbReference type="RefSeq" id="WP_252914445.1">
    <property type="nucleotide sequence ID" value="NZ_JAAAML010000001.1"/>
</dbReference>
<keyword evidence="1" id="KW-0812">Transmembrane</keyword>
<organism evidence="2 3">
    <name type="scientific">Hoeflea alexandrii</name>
    <dbReference type="NCBI Taxonomy" id="288436"/>
    <lineage>
        <taxon>Bacteria</taxon>
        <taxon>Pseudomonadati</taxon>
        <taxon>Pseudomonadota</taxon>
        <taxon>Alphaproteobacteria</taxon>
        <taxon>Hyphomicrobiales</taxon>
        <taxon>Rhizobiaceae</taxon>
        <taxon>Hoeflea</taxon>
    </lineage>
</organism>
<accession>A0ABT1CLG4</accession>
<dbReference type="PANTHER" id="PTHR38457:SF1">
    <property type="entry name" value="REGULATOR ABRB-RELATED"/>
    <property type="match status" value="1"/>
</dbReference>
<feature type="transmembrane region" description="Helical" evidence="1">
    <location>
        <begin position="230"/>
        <end position="248"/>
    </location>
</feature>
<gene>
    <name evidence="2" type="ORF">GTW23_02155</name>
</gene>
<evidence type="ECO:0000256" key="1">
    <source>
        <dbReference type="SAM" id="Phobius"/>
    </source>
</evidence>
<name>A0ABT1CLG4_9HYPH</name>
<evidence type="ECO:0000313" key="2">
    <source>
        <dbReference type="EMBL" id="MCO6406963.1"/>
    </source>
</evidence>
<feature type="transmembrane region" description="Helical" evidence="1">
    <location>
        <begin position="60"/>
        <end position="78"/>
    </location>
</feature>
<protein>
    <submittedName>
        <fullName evidence="2">AbrB family transcriptional regulator</fullName>
    </submittedName>
</protein>